<dbReference type="InterPro" id="IPR032675">
    <property type="entry name" value="LRR_dom_sf"/>
</dbReference>
<accession>A0A9Q0XPZ2</accession>
<dbReference type="SUPFAM" id="SSF52058">
    <property type="entry name" value="L domain-like"/>
    <property type="match status" value="1"/>
</dbReference>
<reference evidence="4" key="1">
    <citation type="journal article" date="2023" name="DNA Res.">
        <title>Chromosome-level genome assembly of Phrynocephalus forsythii using third-generation DNA sequencing and Hi-C analysis.</title>
        <authorList>
            <person name="Qi Y."/>
            <person name="Zhao W."/>
            <person name="Zhao Y."/>
            <person name="Niu C."/>
            <person name="Cao S."/>
            <person name="Zhang Y."/>
        </authorList>
    </citation>
    <scope>NUCLEOTIDE SEQUENCE</scope>
    <source>
        <tissue evidence="4">Muscle</tissue>
    </source>
</reference>
<keyword evidence="1" id="KW-0433">Leucine-rich repeat</keyword>
<dbReference type="GO" id="GO:0005737">
    <property type="term" value="C:cytoplasm"/>
    <property type="evidence" value="ECO:0007669"/>
    <property type="project" value="TreeGrafter"/>
</dbReference>
<dbReference type="PANTHER" id="PTHR18849:SF8">
    <property type="entry name" value="LEUCINE-RICH REPEAT-CONTAINING PROTEIN 61"/>
    <property type="match status" value="1"/>
</dbReference>
<dbReference type="OrthoDB" id="433501at2759"/>
<feature type="coiled-coil region" evidence="3">
    <location>
        <begin position="222"/>
        <end position="253"/>
    </location>
</feature>
<dbReference type="AlphaFoldDB" id="A0A9Q0XPZ2"/>
<keyword evidence="5" id="KW-1185">Reference proteome</keyword>
<dbReference type="Pfam" id="PF14580">
    <property type="entry name" value="LRR_9"/>
    <property type="match status" value="1"/>
</dbReference>
<evidence type="ECO:0008006" key="6">
    <source>
        <dbReference type="Google" id="ProtNLM"/>
    </source>
</evidence>
<comment type="caution">
    <text evidence="4">The sequence shown here is derived from an EMBL/GenBank/DDBJ whole genome shotgun (WGS) entry which is preliminary data.</text>
</comment>
<dbReference type="EMBL" id="JAPFRF010000009">
    <property type="protein sequence ID" value="KAJ7322374.1"/>
    <property type="molecule type" value="Genomic_DNA"/>
</dbReference>
<dbReference type="PROSITE" id="PS51450">
    <property type="entry name" value="LRR"/>
    <property type="match status" value="3"/>
</dbReference>
<dbReference type="PANTHER" id="PTHR18849">
    <property type="entry name" value="LEUCINE RICH REPEAT PROTEIN"/>
    <property type="match status" value="1"/>
</dbReference>
<evidence type="ECO:0000313" key="4">
    <source>
        <dbReference type="EMBL" id="KAJ7322374.1"/>
    </source>
</evidence>
<dbReference type="Proteomes" id="UP001142489">
    <property type="component" value="Unassembled WGS sequence"/>
</dbReference>
<evidence type="ECO:0000256" key="2">
    <source>
        <dbReference type="ARBA" id="ARBA00022737"/>
    </source>
</evidence>
<keyword evidence="3" id="KW-0175">Coiled coil</keyword>
<sequence length="265" mass="28711">MEARPEKGEEAEGGVKITAQLLKARTGEFDLESILLLKLRGLGISDLGCLGECSSLEWLDLSGNAISHLGPLASLKALAVLNVSCNRIASLEPLAGCENLQSLNAASNALNSLQQLQCLTGLRHLESIRLRNPMGRPGNPLCTAAGYRAAIAEMFPAVKVIDGERVLGRGSELYHLCKDLDNSLKRFQSPGGPGATELAGLSQPWVEEGYWEVRPARRSSIVDEAYKQFSQALQECRELSQRADDTISQAERALSTRPDSSSYLF</sequence>
<protein>
    <recommendedName>
        <fullName evidence="6">Leucine-rich repeat-containing protein 61</fullName>
    </recommendedName>
</protein>
<proteinExistence type="predicted"/>
<dbReference type="Gene3D" id="3.80.10.10">
    <property type="entry name" value="Ribonuclease Inhibitor"/>
    <property type="match status" value="1"/>
</dbReference>
<gene>
    <name evidence="4" type="ORF">JRQ81_018661</name>
</gene>
<dbReference type="GO" id="GO:0036158">
    <property type="term" value="P:outer dynein arm assembly"/>
    <property type="evidence" value="ECO:0007669"/>
    <property type="project" value="TreeGrafter"/>
</dbReference>
<keyword evidence="2" id="KW-0677">Repeat</keyword>
<name>A0A9Q0XPZ2_9SAUR</name>
<evidence type="ECO:0000256" key="3">
    <source>
        <dbReference type="SAM" id="Coils"/>
    </source>
</evidence>
<organism evidence="4 5">
    <name type="scientific">Phrynocephalus forsythii</name>
    <dbReference type="NCBI Taxonomy" id="171643"/>
    <lineage>
        <taxon>Eukaryota</taxon>
        <taxon>Metazoa</taxon>
        <taxon>Chordata</taxon>
        <taxon>Craniata</taxon>
        <taxon>Vertebrata</taxon>
        <taxon>Euteleostomi</taxon>
        <taxon>Lepidosauria</taxon>
        <taxon>Squamata</taxon>
        <taxon>Bifurcata</taxon>
        <taxon>Unidentata</taxon>
        <taxon>Episquamata</taxon>
        <taxon>Toxicofera</taxon>
        <taxon>Iguania</taxon>
        <taxon>Acrodonta</taxon>
        <taxon>Agamidae</taxon>
        <taxon>Agaminae</taxon>
        <taxon>Phrynocephalus</taxon>
    </lineage>
</organism>
<evidence type="ECO:0000256" key="1">
    <source>
        <dbReference type="ARBA" id="ARBA00022614"/>
    </source>
</evidence>
<evidence type="ECO:0000313" key="5">
    <source>
        <dbReference type="Proteomes" id="UP001142489"/>
    </source>
</evidence>
<dbReference type="InterPro" id="IPR001611">
    <property type="entry name" value="Leu-rich_rpt"/>
</dbReference>